<name>A0A6A2YBC1_HIBSY</name>
<organism evidence="1 2">
    <name type="scientific">Hibiscus syriacus</name>
    <name type="common">Rose of Sharon</name>
    <dbReference type="NCBI Taxonomy" id="106335"/>
    <lineage>
        <taxon>Eukaryota</taxon>
        <taxon>Viridiplantae</taxon>
        <taxon>Streptophyta</taxon>
        <taxon>Embryophyta</taxon>
        <taxon>Tracheophyta</taxon>
        <taxon>Spermatophyta</taxon>
        <taxon>Magnoliopsida</taxon>
        <taxon>eudicotyledons</taxon>
        <taxon>Gunneridae</taxon>
        <taxon>Pentapetalae</taxon>
        <taxon>rosids</taxon>
        <taxon>malvids</taxon>
        <taxon>Malvales</taxon>
        <taxon>Malvaceae</taxon>
        <taxon>Malvoideae</taxon>
        <taxon>Hibiscus</taxon>
    </lineage>
</organism>
<comment type="caution">
    <text evidence="1">The sequence shown here is derived from an EMBL/GenBank/DDBJ whole genome shotgun (WGS) entry which is preliminary data.</text>
</comment>
<proteinExistence type="predicted"/>
<dbReference type="EMBL" id="VEPZ02001406">
    <property type="protein sequence ID" value="KAE8675036.1"/>
    <property type="molecule type" value="Genomic_DNA"/>
</dbReference>
<dbReference type="PANTHER" id="PTHR48221">
    <property type="entry name" value="ACYL-COA SYNTHETASE FAMILY PROTEIN"/>
    <property type="match status" value="1"/>
</dbReference>
<keyword evidence="2" id="KW-1185">Reference proteome</keyword>
<evidence type="ECO:0000313" key="2">
    <source>
        <dbReference type="Proteomes" id="UP000436088"/>
    </source>
</evidence>
<dbReference type="PANTHER" id="PTHR48221:SF2">
    <property type="entry name" value="ACYL-COA SYNTHETASE FAMILY PROTEIN"/>
    <property type="match status" value="1"/>
</dbReference>
<dbReference type="Proteomes" id="UP000436088">
    <property type="component" value="Unassembled WGS sequence"/>
</dbReference>
<reference evidence="1" key="1">
    <citation type="submission" date="2019-09" db="EMBL/GenBank/DDBJ databases">
        <title>Draft genome information of white flower Hibiscus syriacus.</title>
        <authorList>
            <person name="Kim Y.-M."/>
        </authorList>
    </citation>
    <scope>NUCLEOTIDE SEQUENCE [LARGE SCALE GENOMIC DNA]</scope>
    <source>
        <strain evidence="1">YM2019G1</strain>
    </source>
</reference>
<protein>
    <submittedName>
        <fullName evidence="1">Beta-galactosidase</fullName>
    </submittedName>
</protein>
<accession>A0A6A2YBC1</accession>
<gene>
    <name evidence="1" type="ORF">F3Y22_tig00111701pilonHSYRG00027</name>
</gene>
<evidence type="ECO:0000313" key="1">
    <source>
        <dbReference type="EMBL" id="KAE8675036.1"/>
    </source>
</evidence>
<sequence length="783" mass="89625">MILMHRVTLGIIEYFASVPAPDVIQLGCKIDEIDCQPQGHHHHHRYVDNSRVVKIQFFDGSFMLADHVIVTVSLGGLKSWNLQRFRYVLQSSLAFLQDRCHMVFHHSEFKFPSLQMEFHPSESVLRHKKISWWIRRTAPLPPTYNNSGVLLSWEMKFDKGSNGFCYGSESGVSTLEITGSPESIQLWREIPLSSTIVHHHQHPAIVSAVDCRKIMGTLPSITELFGQLASHLQLSTSERENEEETLKVSISKLNQSLNLNENTNFELRVLNTALSLMCFKAPQVFDSMAEYSVRTIISVLSSLATCKVFRLQNEEFLLIGLSSRLLLRAVVRVLVLASCSRYSSPHTPVLLSKSIEGRSAAVSKFHCHLPVELSLENEELPLRLLFWYLDPQTLKQAVLKILQDTRERPFLYLSEEFHRRMDWRAIIICLVFSPVMFIETRALLHNWFLRTALAIDFPDWFYFASVLLFSGKSPQKNFQSKFSLSPKVREVHDKELLSTFAARYIAWILSPTSKSNQDLLVDFFTKISESWALKQFDLATHSKGATFKKKLKKPKVHNKKEDYSLEKKYDCHIIGIWLDQIETIYLSYAGNTTIDSSASADLNAFNVLSLQQNVLLRRILLGILIGSPVSITEDGCELLLHYAATGKFLRSRETMLARPRHVKQNSERDDLTTWIEKCGDKDVLAGSFTVFGLTDAVDRISVSFFENEESGLDFIYQVKVKSGKYLMKCIKRLSQLNISEGGVLTLRDLRSRLELWRHQGPEILHVQKDVDDIINDLNQKLSL</sequence>
<dbReference type="AlphaFoldDB" id="A0A6A2YBC1"/>